<dbReference type="EMBL" id="CP035704">
    <property type="protein sequence ID" value="QBB70313.1"/>
    <property type="molecule type" value="Genomic_DNA"/>
</dbReference>
<dbReference type="Gene3D" id="3.30.450.40">
    <property type="match status" value="1"/>
</dbReference>
<evidence type="ECO:0000256" key="4">
    <source>
        <dbReference type="ARBA" id="ARBA00022553"/>
    </source>
</evidence>
<evidence type="ECO:0000256" key="11">
    <source>
        <dbReference type="ARBA" id="ARBA00023012"/>
    </source>
</evidence>
<dbReference type="InterPro" id="IPR003852">
    <property type="entry name" value="Sig_transdc_His_kinase_KdpD_N"/>
</dbReference>
<dbReference type="InterPro" id="IPR052023">
    <property type="entry name" value="Histidine_kinase_KdpD"/>
</dbReference>
<feature type="transmembrane region" description="Helical" evidence="15">
    <location>
        <begin position="428"/>
        <end position="446"/>
    </location>
</feature>
<evidence type="ECO:0000256" key="7">
    <source>
        <dbReference type="ARBA" id="ARBA00022741"/>
    </source>
</evidence>
<evidence type="ECO:0000256" key="10">
    <source>
        <dbReference type="ARBA" id="ARBA00022989"/>
    </source>
</evidence>
<keyword evidence="6 15" id="KW-0812">Transmembrane</keyword>
<gene>
    <name evidence="17" type="ORF">ELE36_08025</name>
</gene>
<dbReference type="Gene3D" id="1.20.120.620">
    <property type="entry name" value="Backbone structure of the membrane domain of e. Coli histidine kinase receptor kdpd"/>
    <property type="match status" value="1"/>
</dbReference>
<dbReference type="InterPro" id="IPR003594">
    <property type="entry name" value="HATPase_dom"/>
</dbReference>
<evidence type="ECO:0000313" key="18">
    <source>
        <dbReference type="Proteomes" id="UP000291562"/>
    </source>
</evidence>
<evidence type="ECO:0000256" key="13">
    <source>
        <dbReference type="ARBA" id="ARBA00057300"/>
    </source>
</evidence>
<dbReference type="InterPro" id="IPR005467">
    <property type="entry name" value="His_kinase_dom"/>
</dbReference>
<dbReference type="InterPro" id="IPR014729">
    <property type="entry name" value="Rossmann-like_a/b/a_fold"/>
</dbReference>
<dbReference type="InterPro" id="IPR003661">
    <property type="entry name" value="HisK_dim/P_dom"/>
</dbReference>
<dbReference type="GO" id="GO:0042802">
    <property type="term" value="F:identical protein binding"/>
    <property type="evidence" value="ECO:0007669"/>
    <property type="project" value="UniProtKB-ARBA"/>
</dbReference>
<dbReference type="GO" id="GO:0005524">
    <property type="term" value="F:ATP binding"/>
    <property type="evidence" value="ECO:0007669"/>
    <property type="project" value="UniProtKB-KW"/>
</dbReference>
<dbReference type="SUPFAM" id="SSF55781">
    <property type="entry name" value="GAF domain-like"/>
    <property type="match status" value="1"/>
</dbReference>
<dbReference type="KEGG" id="xbc:ELE36_08025"/>
<proteinExistence type="predicted"/>
<dbReference type="GO" id="GO:0000155">
    <property type="term" value="F:phosphorelay sensor kinase activity"/>
    <property type="evidence" value="ECO:0007669"/>
    <property type="project" value="InterPro"/>
</dbReference>
<dbReference type="RefSeq" id="WP_129832572.1">
    <property type="nucleotide sequence ID" value="NZ_CP035704.1"/>
</dbReference>
<dbReference type="SUPFAM" id="SSF52540">
    <property type="entry name" value="P-loop containing nucleoside triphosphate hydrolases"/>
    <property type="match status" value="1"/>
</dbReference>
<dbReference type="CDD" id="cd00075">
    <property type="entry name" value="HATPase"/>
    <property type="match status" value="1"/>
</dbReference>
<evidence type="ECO:0000256" key="2">
    <source>
        <dbReference type="ARBA" id="ARBA00004141"/>
    </source>
</evidence>
<keyword evidence="18" id="KW-1185">Reference proteome</keyword>
<comment type="catalytic activity">
    <reaction evidence="1">
        <text>ATP + protein L-histidine = ADP + protein N-phospho-L-histidine.</text>
        <dbReference type="EC" id="2.7.13.3"/>
    </reaction>
</comment>
<dbReference type="InterPro" id="IPR036890">
    <property type="entry name" value="HATPase_C_sf"/>
</dbReference>
<feature type="domain" description="Histidine kinase" evidence="16">
    <location>
        <begin position="686"/>
        <end position="902"/>
    </location>
</feature>
<feature type="region of interest" description="Disordered" evidence="14">
    <location>
        <begin position="907"/>
        <end position="935"/>
    </location>
</feature>
<comment type="subcellular location">
    <subcellularLocation>
        <location evidence="2">Membrane</location>
        <topology evidence="2">Multi-pass membrane protein</topology>
    </subcellularLocation>
</comment>
<evidence type="ECO:0000256" key="3">
    <source>
        <dbReference type="ARBA" id="ARBA00012438"/>
    </source>
</evidence>
<keyword evidence="4" id="KW-0597">Phosphoprotein</keyword>
<dbReference type="SUPFAM" id="SSF47384">
    <property type="entry name" value="Homodimeric domain of signal transducing histidine kinase"/>
    <property type="match status" value="1"/>
</dbReference>
<comment type="function">
    <text evidence="13">Member of the two-component regulatory system KdpD/KdpE involved in the regulation of the kdp operon. KdpD may function as a membrane-associated protein kinase that phosphorylates KdpE in response to environmental signals.</text>
</comment>
<dbReference type="SUPFAM" id="SSF55874">
    <property type="entry name" value="ATPase domain of HSP90 chaperone/DNA topoisomerase II/histidine kinase"/>
    <property type="match status" value="1"/>
</dbReference>
<dbReference type="Pfam" id="PF02518">
    <property type="entry name" value="HATPase_c"/>
    <property type="match status" value="1"/>
</dbReference>
<reference evidence="17 18" key="1">
    <citation type="submission" date="2019-01" db="EMBL/GenBank/DDBJ databases">
        <title>Pseudolysobacter antarctica gen. nov., sp. nov., isolated from Fildes Peninsula, Antarctica.</title>
        <authorList>
            <person name="Wei Z."/>
            <person name="Peng F."/>
        </authorList>
    </citation>
    <scope>NUCLEOTIDE SEQUENCE [LARGE SCALE GENOMIC DNA]</scope>
    <source>
        <strain evidence="17 18">AQ6-296</strain>
    </source>
</reference>
<dbReference type="PANTHER" id="PTHR45569">
    <property type="entry name" value="SENSOR PROTEIN KDPD"/>
    <property type="match status" value="1"/>
</dbReference>
<dbReference type="InterPro" id="IPR038318">
    <property type="entry name" value="KdpD_sf"/>
</dbReference>
<keyword evidence="12 15" id="KW-0472">Membrane</keyword>
<evidence type="ECO:0000256" key="15">
    <source>
        <dbReference type="SAM" id="Phobius"/>
    </source>
</evidence>
<dbReference type="FunFam" id="3.30.565.10:FF:000042">
    <property type="entry name" value="Two-component sensor histidine kinase KdpD"/>
    <property type="match status" value="1"/>
</dbReference>
<feature type="transmembrane region" description="Helical" evidence="15">
    <location>
        <begin position="453"/>
        <end position="473"/>
    </location>
</feature>
<keyword evidence="5" id="KW-0808">Transferase</keyword>
<feature type="transmembrane region" description="Helical" evidence="15">
    <location>
        <begin position="479"/>
        <end position="498"/>
    </location>
</feature>
<dbReference type="GO" id="GO:0005886">
    <property type="term" value="C:plasma membrane"/>
    <property type="evidence" value="ECO:0007669"/>
    <property type="project" value="TreeGrafter"/>
</dbReference>
<dbReference type="InterPro" id="IPR025201">
    <property type="entry name" value="KdpD_TM"/>
</dbReference>
<dbReference type="SMART" id="SM00388">
    <property type="entry name" value="HisKA"/>
    <property type="match status" value="1"/>
</dbReference>
<evidence type="ECO:0000256" key="1">
    <source>
        <dbReference type="ARBA" id="ARBA00000085"/>
    </source>
</evidence>
<evidence type="ECO:0000256" key="6">
    <source>
        <dbReference type="ARBA" id="ARBA00022692"/>
    </source>
</evidence>
<dbReference type="SMART" id="SM00387">
    <property type="entry name" value="HATPase_c"/>
    <property type="match status" value="1"/>
</dbReference>
<evidence type="ECO:0000256" key="12">
    <source>
        <dbReference type="ARBA" id="ARBA00023136"/>
    </source>
</evidence>
<dbReference type="PANTHER" id="PTHR45569:SF1">
    <property type="entry name" value="SENSOR PROTEIN KDPD"/>
    <property type="match status" value="1"/>
</dbReference>
<dbReference type="Pfam" id="PF00512">
    <property type="entry name" value="HisKA"/>
    <property type="match status" value="1"/>
</dbReference>
<dbReference type="FunFam" id="3.40.50.300:FF:000483">
    <property type="entry name" value="Sensor histidine kinase KdpD"/>
    <property type="match status" value="1"/>
</dbReference>
<dbReference type="InterPro" id="IPR003018">
    <property type="entry name" value="GAF"/>
</dbReference>
<sequence>MPSSSPDQRPDPDALLARVQKDEARAQRGRLKIFFGASAGVGKTYAMLQAAHQQVAAGVDVVVGYVELHGRAETEALLAGLEILPPQLLEHRGIVLREFDLDAALVRKPQLLLVDELAHSNHPGARHAKRWHDVEELRDAGIDVYTTVNVQHVESLNDVVAQITATQVRETVPDGVFESADEVELIDLPPDELLQRLREGRIYTGEKSHQALDRFFRKGNLIALRQLALRATADRVDAAMQEYRSRHAIENPWLAGERVLVCVGPDPLSQRVVRAARRMAVALHAEWLAVYVETPDLQRLSKAARDRVLRTLKLAQELGAETANLSGESVAAELIAYARQRNVSKIIVGKPLRARWRDRFRLTLVDELVRQSGHIDVYVISGEAGEQSSVPPRSTTRSSPWPAYASGLLVVALATAICWLMVGHFESTNLGMVYLLATVIVAARIGRGPAVMATMLGVLLFDFLFVPPYFSFAVSDSEYVITFAVMLVVGLVISNLTAQGRRQASIARHRERRTAELYELSRELARARDVSSISEILCRHVLASIDGEAVVLLPDGDERLQDPTNFCRRGQARVSATVERYPVPGNELGIAQWAHDHREPAGMHTDTLASADAIYLPLAALKRSLGVLALRPQVAQQLEVPEQRHLLESFVSQAAVAAERVQLADAGHASGLEVESERLRNVLLSSISHDFRTPLASIIGSASTLLESTPGQLDEASKQTLLQTLLGEARRMNRLVSNLLDLTRLSSGKISLTRDWMALDEMIGAVLTRLQPVLTDRKVRLDLPENLPLVSCDEVLIEQVLVNLIENAIKHTPPQTAIEIGADVADGALAVRVRDHGDGLPQGEELRVFEKFHRVNDEGPQSGFGLGLTICKYIVQAHGGTITAFNRSDGGAEFRFTLPLGIAPAPTTQDRLDASLSSPNDSVDQQESSNDFDAP</sequence>
<dbReference type="EC" id="2.7.13.3" evidence="3"/>
<dbReference type="InterPro" id="IPR036097">
    <property type="entry name" value="HisK_dim/P_sf"/>
</dbReference>
<name>A0A411HII8_9GAMM</name>
<keyword evidence="9" id="KW-0067">ATP-binding</keyword>
<dbReference type="InterPro" id="IPR029016">
    <property type="entry name" value="GAF-like_dom_sf"/>
</dbReference>
<dbReference type="Gene3D" id="3.40.50.300">
    <property type="entry name" value="P-loop containing nucleotide triphosphate hydrolases"/>
    <property type="match status" value="1"/>
</dbReference>
<dbReference type="SUPFAM" id="SSF52402">
    <property type="entry name" value="Adenine nucleotide alpha hydrolases-like"/>
    <property type="match status" value="1"/>
</dbReference>
<dbReference type="GO" id="GO:0005737">
    <property type="term" value="C:cytoplasm"/>
    <property type="evidence" value="ECO:0007669"/>
    <property type="project" value="UniProtKB-ARBA"/>
</dbReference>
<dbReference type="CDD" id="cd00082">
    <property type="entry name" value="HisKA"/>
    <property type="match status" value="1"/>
</dbReference>
<evidence type="ECO:0000256" key="8">
    <source>
        <dbReference type="ARBA" id="ARBA00022777"/>
    </source>
</evidence>
<keyword evidence="7" id="KW-0547">Nucleotide-binding</keyword>
<evidence type="ECO:0000256" key="14">
    <source>
        <dbReference type="SAM" id="MobiDB-lite"/>
    </source>
</evidence>
<keyword evidence="10 15" id="KW-1133">Transmembrane helix</keyword>
<evidence type="ECO:0000313" key="17">
    <source>
        <dbReference type="EMBL" id="QBB70313.1"/>
    </source>
</evidence>
<dbReference type="CDD" id="cd01987">
    <property type="entry name" value="USP_KdpD-like"/>
    <property type="match status" value="1"/>
</dbReference>
<organism evidence="17 18">
    <name type="scientific">Pseudolysobacter antarcticus</name>
    <dbReference type="NCBI Taxonomy" id="2511995"/>
    <lineage>
        <taxon>Bacteria</taxon>
        <taxon>Pseudomonadati</taxon>
        <taxon>Pseudomonadota</taxon>
        <taxon>Gammaproteobacteria</taxon>
        <taxon>Lysobacterales</taxon>
        <taxon>Rhodanobacteraceae</taxon>
        <taxon>Pseudolysobacter</taxon>
    </lineage>
</organism>
<protein>
    <recommendedName>
        <fullName evidence="3">histidine kinase</fullName>
        <ecNumber evidence="3">2.7.13.3</ecNumber>
    </recommendedName>
</protein>
<dbReference type="OrthoDB" id="9806130at2"/>
<keyword evidence="8 17" id="KW-0418">Kinase</keyword>
<dbReference type="AlphaFoldDB" id="A0A411HII8"/>
<keyword evidence="11" id="KW-0902">Two-component regulatory system</keyword>
<evidence type="ECO:0000256" key="9">
    <source>
        <dbReference type="ARBA" id="ARBA00022840"/>
    </source>
</evidence>
<evidence type="ECO:0000256" key="5">
    <source>
        <dbReference type="ARBA" id="ARBA00022679"/>
    </source>
</evidence>
<evidence type="ECO:0000259" key="16">
    <source>
        <dbReference type="PROSITE" id="PS50109"/>
    </source>
</evidence>
<dbReference type="PRINTS" id="PR00344">
    <property type="entry name" value="BCTRLSENSOR"/>
</dbReference>
<dbReference type="Pfam" id="PF13492">
    <property type="entry name" value="GAF_3"/>
    <property type="match status" value="1"/>
</dbReference>
<dbReference type="Gene3D" id="3.30.565.10">
    <property type="entry name" value="Histidine kinase-like ATPase, C-terminal domain"/>
    <property type="match status" value="1"/>
</dbReference>
<dbReference type="PROSITE" id="PS50109">
    <property type="entry name" value="HIS_KIN"/>
    <property type="match status" value="1"/>
</dbReference>
<dbReference type="InterPro" id="IPR004358">
    <property type="entry name" value="Sig_transdc_His_kin-like_C"/>
</dbReference>
<dbReference type="Gene3D" id="1.10.287.130">
    <property type="match status" value="1"/>
</dbReference>
<dbReference type="Proteomes" id="UP000291562">
    <property type="component" value="Chromosome"/>
</dbReference>
<dbReference type="Pfam" id="PF13493">
    <property type="entry name" value="DUF4118"/>
    <property type="match status" value="1"/>
</dbReference>
<accession>A0A411HII8</accession>
<feature type="transmembrane region" description="Helical" evidence="15">
    <location>
        <begin position="401"/>
        <end position="422"/>
    </location>
</feature>
<dbReference type="Gene3D" id="3.40.50.620">
    <property type="entry name" value="HUPs"/>
    <property type="match status" value="1"/>
</dbReference>
<dbReference type="InterPro" id="IPR027417">
    <property type="entry name" value="P-loop_NTPase"/>
</dbReference>
<feature type="compositionally biased region" description="Polar residues" evidence="14">
    <location>
        <begin position="915"/>
        <end position="935"/>
    </location>
</feature>
<dbReference type="Pfam" id="PF02702">
    <property type="entry name" value="KdpD"/>
    <property type="match status" value="1"/>
</dbReference>